<comment type="caution">
    <text evidence="8">The sequence shown here is derived from an EMBL/GenBank/DDBJ whole genome shotgun (WGS) entry which is preliminary data.</text>
</comment>
<keyword evidence="5 6" id="KW-0067">ATP-binding</keyword>
<evidence type="ECO:0000259" key="7">
    <source>
        <dbReference type="PROSITE" id="PS50042"/>
    </source>
</evidence>
<keyword evidence="3 6" id="KW-0547">Nucleotide-binding</keyword>
<organism evidence="8 9">
    <name type="scientific">Ladona fulva</name>
    <name type="common">Scarce chaser dragonfly</name>
    <name type="synonym">Libellula fulva</name>
    <dbReference type="NCBI Taxonomy" id="123851"/>
    <lineage>
        <taxon>Eukaryota</taxon>
        <taxon>Metazoa</taxon>
        <taxon>Ecdysozoa</taxon>
        <taxon>Arthropoda</taxon>
        <taxon>Hexapoda</taxon>
        <taxon>Insecta</taxon>
        <taxon>Pterygota</taxon>
        <taxon>Palaeoptera</taxon>
        <taxon>Odonata</taxon>
        <taxon>Epiprocta</taxon>
        <taxon>Anisoptera</taxon>
        <taxon>Libelluloidea</taxon>
        <taxon>Libellulidae</taxon>
        <taxon>Ladona</taxon>
    </lineage>
</organism>
<dbReference type="InterPro" id="IPR011009">
    <property type="entry name" value="Kinase-like_dom_sf"/>
</dbReference>
<name>A0A8K0KPH4_LADFU</name>
<evidence type="ECO:0000256" key="3">
    <source>
        <dbReference type="ARBA" id="ARBA00022741"/>
    </source>
</evidence>
<dbReference type="GO" id="GO:0005524">
    <property type="term" value="F:ATP binding"/>
    <property type="evidence" value="ECO:0007669"/>
    <property type="project" value="UniProtKB-UniRule"/>
</dbReference>
<dbReference type="SUPFAM" id="SSF56112">
    <property type="entry name" value="Protein kinase-like (PK-like)"/>
    <property type="match status" value="1"/>
</dbReference>
<dbReference type="PRINTS" id="PR00104">
    <property type="entry name" value="CGMPKINASE"/>
</dbReference>
<evidence type="ECO:0000313" key="8">
    <source>
        <dbReference type="EMBL" id="KAG8238064.1"/>
    </source>
</evidence>
<sequence>MQGDDLRTANIIADDPDGVSCLVIDRETFNQLITSLDDIRMCYKDEVIERRRVNEEFLNVKLTDITIINTLGVGGFGRVELVQIAGDSTRSFALKQMKKYT</sequence>
<accession>A0A8K0KPH4</accession>
<dbReference type="Gene3D" id="3.30.200.20">
    <property type="entry name" value="Phosphorylase Kinase, domain 1"/>
    <property type="match status" value="1"/>
</dbReference>
<feature type="non-terminal residue" evidence="8">
    <location>
        <position position="1"/>
    </location>
</feature>
<evidence type="ECO:0000256" key="4">
    <source>
        <dbReference type="ARBA" id="ARBA00022777"/>
    </source>
</evidence>
<dbReference type="GO" id="GO:0004692">
    <property type="term" value="F:cGMP-dependent protein kinase activity"/>
    <property type="evidence" value="ECO:0007669"/>
    <property type="project" value="InterPro"/>
</dbReference>
<dbReference type="PANTHER" id="PTHR24353:SF111">
    <property type="match status" value="1"/>
</dbReference>
<dbReference type="PANTHER" id="PTHR24353">
    <property type="entry name" value="CYCLIC NUCLEOTIDE-DEPENDENT PROTEIN KINASE"/>
    <property type="match status" value="1"/>
</dbReference>
<reference evidence="8" key="1">
    <citation type="submission" date="2013-04" db="EMBL/GenBank/DDBJ databases">
        <authorList>
            <person name="Qu J."/>
            <person name="Murali S.C."/>
            <person name="Bandaranaike D."/>
            <person name="Bellair M."/>
            <person name="Blankenburg K."/>
            <person name="Chao H."/>
            <person name="Dinh H."/>
            <person name="Doddapaneni H."/>
            <person name="Downs B."/>
            <person name="Dugan-Rocha S."/>
            <person name="Elkadiri S."/>
            <person name="Gnanaolivu R.D."/>
            <person name="Hernandez B."/>
            <person name="Javaid M."/>
            <person name="Jayaseelan J.C."/>
            <person name="Lee S."/>
            <person name="Li M."/>
            <person name="Ming W."/>
            <person name="Munidasa M."/>
            <person name="Muniz J."/>
            <person name="Nguyen L."/>
            <person name="Ongeri F."/>
            <person name="Osuji N."/>
            <person name="Pu L.-L."/>
            <person name="Puazo M."/>
            <person name="Qu C."/>
            <person name="Quiroz J."/>
            <person name="Raj R."/>
            <person name="Weissenberger G."/>
            <person name="Xin Y."/>
            <person name="Zou X."/>
            <person name="Han Y."/>
            <person name="Richards S."/>
            <person name="Worley K."/>
            <person name="Muzny D."/>
            <person name="Gibbs R."/>
        </authorList>
    </citation>
    <scope>NUCLEOTIDE SEQUENCE</scope>
    <source>
        <strain evidence="8">Sampled in the wild</strain>
    </source>
</reference>
<feature type="binding site" evidence="6">
    <location>
        <position position="95"/>
    </location>
    <ligand>
        <name>ATP</name>
        <dbReference type="ChEBI" id="CHEBI:30616"/>
    </ligand>
</feature>
<keyword evidence="2" id="KW-0808">Transferase</keyword>
<evidence type="ECO:0000256" key="1">
    <source>
        <dbReference type="ARBA" id="ARBA00022527"/>
    </source>
</evidence>
<dbReference type="InterPro" id="IPR002374">
    <property type="entry name" value="cGMP_dep_kinase"/>
</dbReference>
<dbReference type="EMBL" id="KZ309275">
    <property type="protein sequence ID" value="KAG8238064.1"/>
    <property type="molecule type" value="Genomic_DNA"/>
</dbReference>
<evidence type="ECO:0000256" key="2">
    <source>
        <dbReference type="ARBA" id="ARBA00022679"/>
    </source>
</evidence>
<dbReference type="InterPro" id="IPR017441">
    <property type="entry name" value="Protein_kinase_ATP_BS"/>
</dbReference>
<evidence type="ECO:0000256" key="5">
    <source>
        <dbReference type="ARBA" id="ARBA00022840"/>
    </source>
</evidence>
<keyword evidence="9" id="KW-1185">Reference proteome</keyword>
<keyword evidence="1" id="KW-0723">Serine/threonine-protein kinase</keyword>
<feature type="domain" description="Cyclic nucleotide-binding" evidence="7">
    <location>
        <begin position="1"/>
        <end position="50"/>
    </location>
</feature>
<evidence type="ECO:0000313" key="9">
    <source>
        <dbReference type="Proteomes" id="UP000792457"/>
    </source>
</evidence>
<gene>
    <name evidence="8" type="ORF">J437_LFUL014374</name>
</gene>
<dbReference type="PROSITE" id="PS00107">
    <property type="entry name" value="PROTEIN_KINASE_ATP"/>
    <property type="match status" value="1"/>
</dbReference>
<dbReference type="AlphaFoldDB" id="A0A8K0KPH4"/>
<dbReference type="OrthoDB" id="63267at2759"/>
<keyword evidence="4" id="KW-0418">Kinase</keyword>
<reference evidence="8" key="2">
    <citation type="submission" date="2017-10" db="EMBL/GenBank/DDBJ databases">
        <title>Ladona fulva Genome sequencing and assembly.</title>
        <authorList>
            <person name="Murali S."/>
            <person name="Richards S."/>
            <person name="Bandaranaike D."/>
            <person name="Bellair M."/>
            <person name="Blankenburg K."/>
            <person name="Chao H."/>
            <person name="Dinh H."/>
            <person name="Doddapaneni H."/>
            <person name="Dugan-Rocha S."/>
            <person name="Elkadiri S."/>
            <person name="Gnanaolivu R."/>
            <person name="Hernandez B."/>
            <person name="Skinner E."/>
            <person name="Javaid M."/>
            <person name="Lee S."/>
            <person name="Li M."/>
            <person name="Ming W."/>
            <person name="Munidasa M."/>
            <person name="Muniz J."/>
            <person name="Nguyen L."/>
            <person name="Hughes D."/>
            <person name="Osuji N."/>
            <person name="Pu L.-L."/>
            <person name="Puazo M."/>
            <person name="Qu C."/>
            <person name="Quiroz J."/>
            <person name="Raj R."/>
            <person name="Weissenberger G."/>
            <person name="Xin Y."/>
            <person name="Zou X."/>
            <person name="Han Y."/>
            <person name="Worley K."/>
            <person name="Muzny D."/>
            <person name="Gibbs R."/>
        </authorList>
    </citation>
    <scope>NUCLEOTIDE SEQUENCE</scope>
    <source>
        <strain evidence="8">Sampled in the wild</strain>
    </source>
</reference>
<dbReference type="Proteomes" id="UP000792457">
    <property type="component" value="Unassembled WGS sequence"/>
</dbReference>
<protein>
    <recommendedName>
        <fullName evidence="7">Cyclic nucleotide-binding domain-containing protein</fullName>
    </recommendedName>
</protein>
<proteinExistence type="predicted"/>
<dbReference type="PROSITE" id="PS50042">
    <property type="entry name" value="CNMP_BINDING_3"/>
    <property type="match status" value="1"/>
</dbReference>
<dbReference type="InterPro" id="IPR000595">
    <property type="entry name" value="cNMP-bd_dom"/>
</dbReference>
<evidence type="ECO:0000256" key="6">
    <source>
        <dbReference type="PROSITE-ProRule" id="PRU10141"/>
    </source>
</evidence>